<feature type="domain" description="HTH tetR-type" evidence="6">
    <location>
        <begin position="10"/>
        <end position="70"/>
    </location>
</feature>
<evidence type="ECO:0000313" key="8">
    <source>
        <dbReference type="Proteomes" id="UP000585638"/>
    </source>
</evidence>
<feature type="DNA-binding region" description="H-T-H motif" evidence="5">
    <location>
        <begin position="33"/>
        <end position="52"/>
    </location>
</feature>
<evidence type="ECO:0000256" key="2">
    <source>
        <dbReference type="ARBA" id="ARBA00023015"/>
    </source>
</evidence>
<keyword evidence="1" id="KW-0678">Repressor</keyword>
<organism evidence="7 8">
    <name type="scientific">Kutzneria kofuensis</name>
    <dbReference type="NCBI Taxonomy" id="103725"/>
    <lineage>
        <taxon>Bacteria</taxon>
        <taxon>Bacillati</taxon>
        <taxon>Actinomycetota</taxon>
        <taxon>Actinomycetes</taxon>
        <taxon>Pseudonocardiales</taxon>
        <taxon>Pseudonocardiaceae</taxon>
        <taxon>Kutzneria</taxon>
    </lineage>
</organism>
<dbReference type="InterPro" id="IPR050109">
    <property type="entry name" value="HTH-type_TetR-like_transc_reg"/>
</dbReference>
<dbReference type="GO" id="GO:0003700">
    <property type="term" value="F:DNA-binding transcription factor activity"/>
    <property type="evidence" value="ECO:0007669"/>
    <property type="project" value="TreeGrafter"/>
</dbReference>
<dbReference type="PANTHER" id="PTHR30055:SF151">
    <property type="entry name" value="TRANSCRIPTIONAL REGULATORY PROTEIN"/>
    <property type="match status" value="1"/>
</dbReference>
<dbReference type="RefSeq" id="WP_184866419.1">
    <property type="nucleotide sequence ID" value="NZ_BAAAWY010000005.1"/>
</dbReference>
<dbReference type="InterPro" id="IPR004111">
    <property type="entry name" value="Repressor_TetR_C"/>
</dbReference>
<dbReference type="GO" id="GO:0046677">
    <property type="term" value="P:response to antibiotic"/>
    <property type="evidence" value="ECO:0007669"/>
    <property type="project" value="InterPro"/>
</dbReference>
<dbReference type="Gene3D" id="1.10.357.10">
    <property type="entry name" value="Tetracycline Repressor, domain 2"/>
    <property type="match status" value="1"/>
</dbReference>
<evidence type="ECO:0000313" key="7">
    <source>
        <dbReference type="EMBL" id="MBB5894501.1"/>
    </source>
</evidence>
<evidence type="ECO:0000256" key="1">
    <source>
        <dbReference type="ARBA" id="ARBA00022491"/>
    </source>
</evidence>
<dbReference type="AlphaFoldDB" id="A0A7W9NJM5"/>
<keyword evidence="4" id="KW-0804">Transcription</keyword>
<dbReference type="Pfam" id="PF00440">
    <property type="entry name" value="TetR_N"/>
    <property type="match status" value="1"/>
</dbReference>
<dbReference type="SUPFAM" id="SSF46689">
    <property type="entry name" value="Homeodomain-like"/>
    <property type="match status" value="1"/>
</dbReference>
<dbReference type="InterPro" id="IPR009057">
    <property type="entry name" value="Homeodomain-like_sf"/>
</dbReference>
<dbReference type="SUPFAM" id="SSF48498">
    <property type="entry name" value="Tetracyclin repressor-like, C-terminal domain"/>
    <property type="match status" value="1"/>
</dbReference>
<dbReference type="PRINTS" id="PR00400">
    <property type="entry name" value="TETREPRESSOR"/>
</dbReference>
<dbReference type="GO" id="GO:0045892">
    <property type="term" value="P:negative regulation of DNA-templated transcription"/>
    <property type="evidence" value="ECO:0007669"/>
    <property type="project" value="InterPro"/>
</dbReference>
<dbReference type="GO" id="GO:0000976">
    <property type="term" value="F:transcription cis-regulatory region binding"/>
    <property type="evidence" value="ECO:0007669"/>
    <property type="project" value="TreeGrafter"/>
</dbReference>
<protein>
    <submittedName>
        <fullName evidence="7">AcrR family transcriptional regulator</fullName>
    </submittedName>
</protein>
<evidence type="ECO:0000259" key="6">
    <source>
        <dbReference type="PROSITE" id="PS50977"/>
    </source>
</evidence>
<evidence type="ECO:0000256" key="5">
    <source>
        <dbReference type="PROSITE-ProRule" id="PRU00335"/>
    </source>
</evidence>
<reference evidence="7 8" key="1">
    <citation type="submission" date="2020-08" db="EMBL/GenBank/DDBJ databases">
        <title>Sequencing the genomes of 1000 actinobacteria strains.</title>
        <authorList>
            <person name="Klenk H.-P."/>
        </authorList>
    </citation>
    <scope>NUCLEOTIDE SEQUENCE [LARGE SCALE GENOMIC DNA]</scope>
    <source>
        <strain evidence="7 8">DSM 43851</strain>
    </source>
</reference>
<gene>
    <name evidence="7" type="ORF">BJ998_005697</name>
</gene>
<dbReference type="Pfam" id="PF02909">
    <property type="entry name" value="TetR_C_1"/>
    <property type="match status" value="1"/>
</dbReference>
<sequence length="208" mass="22177">MSRTPGTKVGLSRERVLAAALALVDRDGLKALSMRKLGAELDVEAMTLYHYVPTKDALLDGLVELVLRRSEPPALDGDWRSVLSAYAHSLRETLLSHPHVLPLVASRPAVTPDTLCFVEDGVRMLVDAGFPLGRALDAVNALSVFVIGHATSEVAIGEGSQLPDLSEFPLLAEALRSGRGTDDAARFRFAVEALLAGLETLRGDGVEG</sequence>
<dbReference type="InterPro" id="IPR003012">
    <property type="entry name" value="Tet_transcr_reg_TetR"/>
</dbReference>
<dbReference type="InterPro" id="IPR036271">
    <property type="entry name" value="Tet_transcr_reg_TetR-rel_C_sf"/>
</dbReference>
<dbReference type="Proteomes" id="UP000585638">
    <property type="component" value="Unassembled WGS sequence"/>
</dbReference>
<keyword evidence="8" id="KW-1185">Reference proteome</keyword>
<evidence type="ECO:0000256" key="4">
    <source>
        <dbReference type="ARBA" id="ARBA00023163"/>
    </source>
</evidence>
<name>A0A7W9NJM5_9PSEU</name>
<evidence type="ECO:0000256" key="3">
    <source>
        <dbReference type="ARBA" id="ARBA00023125"/>
    </source>
</evidence>
<dbReference type="EMBL" id="JACHIR010000001">
    <property type="protein sequence ID" value="MBB5894501.1"/>
    <property type="molecule type" value="Genomic_DNA"/>
</dbReference>
<dbReference type="InterPro" id="IPR001647">
    <property type="entry name" value="HTH_TetR"/>
</dbReference>
<dbReference type="PROSITE" id="PS50977">
    <property type="entry name" value="HTH_TETR_2"/>
    <property type="match status" value="1"/>
</dbReference>
<accession>A0A7W9NJM5</accession>
<proteinExistence type="predicted"/>
<dbReference type="PANTHER" id="PTHR30055">
    <property type="entry name" value="HTH-TYPE TRANSCRIPTIONAL REGULATOR RUTR"/>
    <property type="match status" value="1"/>
</dbReference>
<keyword evidence="2" id="KW-0805">Transcription regulation</keyword>
<keyword evidence="3 5" id="KW-0238">DNA-binding</keyword>
<comment type="caution">
    <text evidence="7">The sequence shown here is derived from an EMBL/GenBank/DDBJ whole genome shotgun (WGS) entry which is preliminary data.</text>
</comment>